<evidence type="ECO:0000256" key="1">
    <source>
        <dbReference type="ARBA" id="ARBA00008383"/>
    </source>
</evidence>
<reference evidence="3 4" key="1">
    <citation type="submission" date="2016-03" db="EMBL/GenBank/DDBJ databases">
        <title>The draft genome sequence of Fonsecaea nubica causative agent of cutaneous subcutaneous infection in human host.</title>
        <authorList>
            <person name="Costa F."/>
            <person name="Sybren D.H."/>
            <person name="Raittz R.T."/>
            <person name="Weiss V.A."/>
            <person name="Leao A.C."/>
            <person name="Gomes R."/>
            <person name="De Souza E.M."/>
            <person name="Pedrosa F.O."/>
            <person name="Steffens M.B."/>
            <person name="Bombassaro A."/>
            <person name="Tadra-Sfeir M.Z."/>
            <person name="Moreno L.F."/>
            <person name="Najafzadeh M.J."/>
            <person name="Felipe M.S."/>
            <person name="Teixeira M."/>
            <person name="Sun J."/>
            <person name="Xi L."/>
            <person name="Castro M.A."/>
            <person name="Vicente V.A."/>
        </authorList>
    </citation>
    <scope>NUCLEOTIDE SEQUENCE [LARGE SCALE GENOMIC DNA]</scope>
    <source>
        <strain evidence="3 4">CBS 269.64</strain>
    </source>
</reference>
<evidence type="ECO:0008006" key="5">
    <source>
        <dbReference type="Google" id="ProtNLM"/>
    </source>
</evidence>
<evidence type="ECO:0000313" key="4">
    <source>
        <dbReference type="Proteomes" id="UP000185904"/>
    </source>
</evidence>
<dbReference type="PANTHER" id="PTHR48228:SF4">
    <property type="entry name" value="BLR3030 PROTEIN"/>
    <property type="match status" value="1"/>
</dbReference>
<comment type="caution">
    <text evidence="3">The sequence shown here is derived from an EMBL/GenBank/DDBJ whole genome shotgun (WGS) entry which is preliminary data.</text>
</comment>
<proteinExistence type="inferred from homology"/>
<dbReference type="OrthoDB" id="5863171at2759"/>
<dbReference type="Gene3D" id="3.40.50.10540">
    <property type="entry name" value="Crotonobetainyl-coa:carnitine coa-transferase, domain 1"/>
    <property type="match status" value="1"/>
</dbReference>
<name>A0A178CML7_9EURO</name>
<dbReference type="RefSeq" id="XP_022496795.1">
    <property type="nucleotide sequence ID" value="XM_022647238.1"/>
</dbReference>
<dbReference type="SUPFAM" id="SSF89796">
    <property type="entry name" value="CoA-transferase family III (CaiB/BaiF)"/>
    <property type="match status" value="2"/>
</dbReference>
<dbReference type="PANTHER" id="PTHR48228">
    <property type="entry name" value="SUCCINYL-COA--D-CITRAMALATE COA-TRANSFERASE"/>
    <property type="match status" value="1"/>
</dbReference>
<dbReference type="InterPro" id="IPR003673">
    <property type="entry name" value="CoA-Trfase_fam_III"/>
</dbReference>
<accession>A0A178CML7</accession>
<evidence type="ECO:0000256" key="2">
    <source>
        <dbReference type="SAM" id="MobiDB-lite"/>
    </source>
</evidence>
<dbReference type="Proteomes" id="UP000185904">
    <property type="component" value="Unassembled WGS sequence"/>
</dbReference>
<dbReference type="GO" id="GO:0003824">
    <property type="term" value="F:catalytic activity"/>
    <property type="evidence" value="ECO:0007669"/>
    <property type="project" value="InterPro"/>
</dbReference>
<sequence length="572" mass="60565">MDRRHFSTVDGLTHLWTTLGLPPKALGSVRLPDADAVGLPSSFKIGNLAQSSIALTALLAALIHTSQRNRRAENENDNANDEDNDTAVPTITVPLHHAVIEFRSERFHTIAGSHPGGGRPHSAVGGLHRTSDGWVRVHDIFPHHRARALEVLGCGADADRDAVAAATGRWRCVDLENTALEAGAVVAALRSYEQWDVLPHAKAIRDFPIQIRKIVSDDDCHAGGGGGGGDGDDDGSPGGWQERMSQDSGEAKALHGVRVLEMSRVIAAPVAGRTLAAHGADVLWVTSPGLPDLPVIDRDTARGKRTASLDLDLDAKADNPSHASAPARENHESDSASDKEILLSLLDDADVFLQGYRPGSLAGRGLSIDALIARRRQKGIRRGIVCANLSAYGADGPWRARRGFDSLVQTCSGMNVSEAEHFSSGRDDASSTTTTGTAPYNAGVGTSGAGGAARPMPCQALDHASGYFLAAGIMAALYRQSRPGCSGCSYEVSVSLAGTMKYLRSLGQYPGNTGFLCPDYATMQDVPAEHLEERMSGFGLLKAVKHSATIDGVPVGWDVMPNPLGSDEPRWL</sequence>
<feature type="region of interest" description="Disordered" evidence="2">
    <location>
        <begin position="422"/>
        <end position="442"/>
    </location>
</feature>
<dbReference type="InterPro" id="IPR050509">
    <property type="entry name" value="CoA-transferase_III"/>
</dbReference>
<keyword evidence="4" id="KW-1185">Reference proteome</keyword>
<dbReference type="AlphaFoldDB" id="A0A178CML7"/>
<dbReference type="Pfam" id="PF02515">
    <property type="entry name" value="CoA_transf_3"/>
    <property type="match status" value="1"/>
</dbReference>
<comment type="similarity">
    <text evidence="1">Belongs to the CoA-transferase III family.</text>
</comment>
<feature type="region of interest" description="Disordered" evidence="2">
    <location>
        <begin position="218"/>
        <end position="248"/>
    </location>
</feature>
<dbReference type="GeneID" id="34592366"/>
<feature type="region of interest" description="Disordered" evidence="2">
    <location>
        <begin position="308"/>
        <end position="336"/>
    </location>
</feature>
<dbReference type="EMBL" id="LVCJ01000077">
    <property type="protein sequence ID" value="OAL30061.1"/>
    <property type="molecule type" value="Genomic_DNA"/>
</dbReference>
<gene>
    <name evidence="3" type="ORF">AYO20_08965</name>
</gene>
<protein>
    <recommendedName>
        <fullName evidence="5">CoA-transferase family III</fullName>
    </recommendedName>
</protein>
<dbReference type="InterPro" id="IPR023606">
    <property type="entry name" value="CoA-Trfase_III_dom_1_sf"/>
</dbReference>
<evidence type="ECO:0000313" key="3">
    <source>
        <dbReference type="EMBL" id="OAL30061.1"/>
    </source>
</evidence>
<feature type="compositionally biased region" description="Low complexity" evidence="2">
    <location>
        <begin position="430"/>
        <end position="442"/>
    </location>
</feature>
<organism evidence="3 4">
    <name type="scientific">Fonsecaea nubica</name>
    <dbReference type="NCBI Taxonomy" id="856822"/>
    <lineage>
        <taxon>Eukaryota</taxon>
        <taxon>Fungi</taxon>
        <taxon>Dikarya</taxon>
        <taxon>Ascomycota</taxon>
        <taxon>Pezizomycotina</taxon>
        <taxon>Eurotiomycetes</taxon>
        <taxon>Chaetothyriomycetidae</taxon>
        <taxon>Chaetothyriales</taxon>
        <taxon>Herpotrichiellaceae</taxon>
        <taxon>Fonsecaea</taxon>
    </lineage>
</organism>